<keyword evidence="5 7" id="KW-0143">Chaperone</keyword>
<feature type="domain" description="Pili assembly chaperone N-terminal" evidence="9">
    <location>
        <begin position="37"/>
        <end position="165"/>
    </location>
</feature>
<accession>A0A760BGJ1</accession>
<evidence type="ECO:0000259" key="10">
    <source>
        <dbReference type="Pfam" id="PF02753"/>
    </source>
</evidence>
<dbReference type="Gene3D" id="2.60.40.10">
    <property type="entry name" value="Immunoglobulins"/>
    <property type="match status" value="2"/>
</dbReference>
<dbReference type="PANTHER" id="PTHR30251">
    <property type="entry name" value="PILUS ASSEMBLY CHAPERONE"/>
    <property type="match status" value="1"/>
</dbReference>
<dbReference type="InterPro" id="IPR018046">
    <property type="entry name" value="Pili_assmbl_chaperone_CS"/>
</dbReference>
<dbReference type="InterPro" id="IPR036316">
    <property type="entry name" value="Pili_assmbl_chap_C_dom_sf"/>
</dbReference>
<evidence type="ECO:0000256" key="1">
    <source>
        <dbReference type="ARBA" id="ARBA00004418"/>
    </source>
</evidence>
<evidence type="ECO:0000256" key="7">
    <source>
        <dbReference type="RuleBase" id="RU003918"/>
    </source>
</evidence>
<dbReference type="SUPFAM" id="SSF49354">
    <property type="entry name" value="PapD-like"/>
    <property type="match status" value="1"/>
</dbReference>
<dbReference type="InterPro" id="IPR016148">
    <property type="entry name" value="Pili_assmbl_chaperone_C"/>
</dbReference>
<feature type="signal peptide" evidence="8">
    <location>
        <begin position="1"/>
        <end position="27"/>
    </location>
</feature>
<dbReference type="InterPro" id="IPR008962">
    <property type="entry name" value="PapD-like_sf"/>
</dbReference>
<evidence type="ECO:0000256" key="4">
    <source>
        <dbReference type="ARBA" id="ARBA00022764"/>
    </source>
</evidence>
<evidence type="ECO:0000256" key="2">
    <source>
        <dbReference type="ARBA" id="ARBA00007399"/>
    </source>
</evidence>
<dbReference type="PANTHER" id="PTHR30251:SF9">
    <property type="entry name" value="CHAPERONE PROTEIN CAF1M"/>
    <property type="match status" value="1"/>
</dbReference>
<protein>
    <submittedName>
        <fullName evidence="11">Molecular chaperone</fullName>
    </submittedName>
</protein>
<keyword evidence="4" id="KW-0574">Periplasm</keyword>
<dbReference type="InterPro" id="IPR016147">
    <property type="entry name" value="Pili_assmbl_chaperone_N"/>
</dbReference>
<organism evidence="11">
    <name type="scientific">Salmonella enterica</name>
    <name type="common">Salmonella choleraesuis</name>
    <dbReference type="NCBI Taxonomy" id="28901"/>
    <lineage>
        <taxon>Bacteria</taxon>
        <taxon>Pseudomonadati</taxon>
        <taxon>Pseudomonadota</taxon>
        <taxon>Gammaproteobacteria</taxon>
        <taxon>Enterobacterales</taxon>
        <taxon>Enterobacteriaceae</taxon>
        <taxon>Salmonella</taxon>
    </lineage>
</organism>
<evidence type="ECO:0000313" key="11">
    <source>
        <dbReference type="EMBL" id="HAG2284954.1"/>
    </source>
</evidence>
<comment type="caution">
    <text evidence="11">The sequence shown here is derived from an EMBL/GenBank/DDBJ whole genome shotgun (WGS) entry which is preliminary data.</text>
</comment>
<keyword evidence="6" id="KW-0393">Immunoglobulin domain</keyword>
<dbReference type="SUPFAM" id="SSF49584">
    <property type="entry name" value="Periplasmic chaperone C-domain"/>
    <property type="match status" value="1"/>
</dbReference>
<dbReference type="GO" id="GO:0030288">
    <property type="term" value="C:outer membrane-bounded periplasmic space"/>
    <property type="evidence" value="ECO:0007669"/>
    <property type="project" value="InterPro"/>
</dbReference>
<feature type="chain" id="PRO_5028304716" evidence="8">
    <location>
        <begin position="28"/>
        <end position="254"/>
    </location>
</feature>
<evidence type="ECO:0000256" key="6">
    <source>
        <dbReference type="ARBA" id="ARBA00023319"/>
    </source>
</evidence>
<dbReference type="Pfam" id="PF00345">
    <property type="entry name" value="PapD_N"/>
    <property type="match status" value="1"/>
</dbReference>
<evidence type="ECO:0000256" key="5">
    <source>
        <dbReference type="ARBA" id="ARBA00023186"/>
    </source>
</evidence>
<sequence length="254" mass="27361">MKNRTPILQLMIVSSLILLHPSGSVFAAENNTGAPDGVGLGASRVIYPSGSRGVSLKVNNTADNPFLVKSEVLDESGQHEAPFIVTPPLFRLDGGQSQALSIVRTGGDFPADRESINWVCVSSIPPEPDSAWDDSKRDAGKEKIAVAIRMLPVRCVKLFVRPSGVRGNSLDAANKVTWTIKGGAVVSSNPTPFYINISEASVEGKKLKMGKSYIPPFSEERYLLPHGIAKSNSVVRWSVIGDYGEEKEKTVTVK</sequence>
<keyword evidence="3 8" id="KW-0732">Signal</keyword>
<evidence type="ECO:0000256" key="8">
    <source>
        <dbReference type="SAM" id="SignalP"/>
    </source>
</evidence>
<gene>
    <name evidence="11" type="ORF">G8W61_005364</name>
</gene>
<name>A0A760BGJ1_SALER</name>
<dbReference type="AlphaFoldDB" id="A0A760BGJ1"/>
<comment type="subcellular location">
    <subcellularLocation>
        <location evidence="1 7">Periplasm</location>
    </subcellularLocation>
</comment>
<dbReference type="EMBL" id="DAAXRP010000038">
    <property type="protein sequence ID" value="HAG2284954.1"/>
    <property type="molecule type" value="Genomic_DNA"/>
</dbReference>
<dbReference type="InterPro" id="IPR050643">
    <property type="entry name" value="Periplasmic_pilus_chap"/>
</dbReference>
<reference evidence="11" key="1">
    <citation type="journal article" date="2018" name="Genome Biol.">
        <title>SKESA: strategic k-mer extension for scrupulous assemblies.</title>
        <authorList>
            <person name="Souvorov A."/>
            <person name="Agarwala R."/>
            <person name="Lipman D.J."/>
        </authorList>
    </citation>
    <scope>NUCLEOTIDE SEQUENCE</scope>
    <source>
        <strain evidence="11">MA.CK_94/00001630</strain>
    </source>
</reference>
<reference evidence="11" key="2">
    <citation type="submission" date="2020-02" db="EMBL/GenBank/DDBJ databases">
        <authorList>
            <consortium name="NCBI Pathogen Detection Project"/>
        </authorList>
    </citation>
    <scope>NUCLEOTIDE SEQUENCE</scope>
    <source>
        <strain evidence="11">MA.CK_94/00001630</strain>
    </source>
</reference>
<evidence type="ECO:0000259" key="9">
    <source>
        <dbReference type="Pfam" id="PF00345"/>
    </source>
</evidence>
<dbReference type="PRINTS" id="PR00969">
    <property type="entry name" value="CHAPERONPILI"/>
</dbReference>
<feature type="domain" description="Pili assembly chaperone C-terminal" evidence="10">
    <location>
        <begin position="188"/>
        <end position="246"/>
    </location>
</feature>
<dbReference type="PROSITE" id="PS00635">
    <property type="entry name" value="PILI_CHAPERONE"/>
    <property type="match status" value="1"/>
</dbReference>
<dbReference type="Pfam" id="PF02753">
    <property type="entry name" value="PapD_C"/>
    <property type="match status" value="1"/>
</dbReference>
<dbReference type="GO" id="GO:0071555">
    <property type="term" value="P:cell wall organization"/>
    <property type="evidence" value="ECO:0007669"/>
    <property type="project" value="InterPro"/>
</dbReference>
<proteinExistence type="inferred from homology"/>
<dbReference type="InterPro" id="IPR013783">
    <property type="entry name" value="Ig-like_fold"/>
</dbReference>
<evidence type="ECO:0000256" key="3">
    <source>
        <dbReference type="ARBA" id="ARBA00022729"/>
    </source>
</evidence>
<dbReference type="InterPro" id="IPR001829">
    <property type="entry name" value="Pili_assmbl_chaperone_bac"/>
</dbReference>
<comment type="similarity">
    <text evidence="2 7">Belongs to the periplasmic pilus chaperone family.</text>
</comment>